<evidence type="ECO:0000256" key="1">
    <source>
        <dbReference type="ARBA" id="ARBA00004651"/>
    </source>
</evidence>
<accession>A0A7W7CMY3</accession>
<comment type="caution">
    <text evidence="10">The sequence shown here is derived from an EMBL/GenBank/DDBJ whole genome shotgun (WGS) entry which is preliminary data.</text>
</comment>
<evidence type="ECO:0000256" key="2">
    <source>
        <dbReference type="ARBA" id="ARBA00007362"/>
    </source>
</evidence>
<evidence type="ECO:0000256" key="4">
    <source>
        <dbReference type="ARBA" id="ARBA00022692"/>
    </source>
</evidence>
<dbReference type="InterPro" id="IPR051258">
    <property type="entry name" value="Diverse_Substrate_Transporter"/>
</dbReference>
<keyword evidence="8" id="KW-0732">Signal</keyword>
<feature type="transmembrane region" description="Helical" evidence="7">
    <location>
        <begin position="225"/>
        <end position="245"/>
    </location>
</feature>
<dbReference type="RefSeq" id="WP_203721928.1">
    <property type="nucleotide sequence ID" value="NZ_BOMC01000006.1"/>
</dbReference>
<dbReference type="AlphaFoldDB" id="A0A7W7CMY3"/>
<keyword evidence="5 7" id="KW-1133">Transmembrane helix</keyword>
<evidence type="ECO:0000256" key="7">
    <source>
        <dbReference type="SAM" id="Phobius"/>
    </source>
</evidence>
<evidence type="ECO:0000256" key="3">
    <source>
        <dbReference type="ARBA" id="ARBA00022475"/>
    </source>
</evidence>
<dbReference type="PANTHER" id="PTHR42920">
    <property type="entry name" value="OS03G0707200 PROTEIN-RELATED"/>
    <property type="match status" value="1"/>
</dbReference>
<feature type="transmembrane region" description="Helical" evidence="7">
    <location>
        <begin position="165"/>
        <end position="187"/>
    </location>
</feature>
<protein>
    <submittedName>
        <fullName evidence="10">Inner membrane transporter RhtA</fullName>
    </submittedName>
</protein>
<organism evidence="10 11">
    <name type="scientific">Paractinoplanes abujensis</name>
    <dbReference type="NCBI Taxonomy" id="882441"/>
    <lineage>
        <taxon>Bacteria</taxon>
        <taxon>Bacillati</taxon>
        <taxon>Actinomycetota</taxon>
        <taxon>Actinomycetes</taxon>
        <taxon>Micromonosporales</taxon>
        <taxon>Micromonosporaceae</taxon>
        <taxon>Paractinoplanes</taxon>
    </lineage>
</organism>
<dbReference type="Pfam" id="PF00892">
    <property type="entry name" value="EamA"/>
    <property type="match status" value="1"/>
</dbReference>
<feature type="domain" description="EamA" evidence="9">
    <location>
        <begin position="135"/>
        <end position="264"/>
    </location>
</feature>
<evidence type="ECO:0000256" key="6">
    <source>
        <dbReference type="ARBA" id="ARBA00023136"/>
    </source>
</evidence>
<feature type="transmembrane region" description="Helical" evidence="7">
    <location>
        <begin position="193"/>
        <end position="213"/>
    </location>
</feature>
<reference evidence="10 11" key="1">
    <citation type="submission" date="2020-08" db="EMBL/GenBank/DDBJ databases">
        <title>Sequencing the genomes of 1000 actinobacteria strains.</title>
        <authorList>
            <person name="Klenk H.-P."/>
        </authorList>
    </citation>
    <scope>NUCLEOTIDE SEQUENCE [LARGE SCALE GENOMIC DNA]</scope>
    <source>
        <strain evidence="10 11">DSM 45518</strain>
    </source>
</reference>
<feature type="transmembrane region" description="Helical" evidence="7">
    <location>
        <begin position="61"/>
        <end position="79"/>
    </location>
</feature>
<dbReference type="PANTHER" id="PTHR42920:SF11">
    <property type="entry name" value="INNER MEMBRANE PROTEIN YTFF"/>
    <property type="match status" value="1"/>
</dbReference>
<evidence type="ECO:0000259" key="9">
    <source>
        <dbReference type="Pfam" id="PF00892"/>
    </source>
</evidence>
<sequence length="347" mass="35450">MKGIMAMIVSGASNQAGAALGAHAFGAIGPAGVVAVRQFVAAAVLLPIARPDVRRFTWRQWWPTLLLGLVFATMNLSLYTAIDRIGLGLAVTLEFLGPLAVALAGSRTRIDLLCAVGAGAGVYVLVQPGPSSDFLGVGLGLLAACCWASYIVLNRLVGARLPGLQAPAAATSVSALLYVPVAGGLVGTGRLDGAAVAFAVGAGLLSSVIPYAADLLILRHVPTHFFGLFMSIHPVLAAVAGLLLLGQVLGVEQWTGIAFVVLANAVAATQRRSAPPPAPAGRAVAARAAHRRRAGSSTMSTVAAQPCWSGAWDVATERTSNVVCGVARSASAIMRSCRASGMMRSRV</sequence>
<feature type="transmembrane region" description="Helical" evidence="7">
    <location>
        <begin position="251"/>
        <end position="269"/>
    </location>
</feature>
<comment type="similarity">
    <text evidence="2">Belongs to the EamA transporter family.</text>
</comment>
<feature type="transmembrane region" description="Helical" evidence="7">
    <location>
        <begin position="134"/>
        <end position="153"/>
    </location>
</feature>
<evidence type="ECO:0000256" key="5">
    <source>
        <dbReference type="ARBA" id="ARBA00022989"/>
    </source>
</evidence>
<proteinExistence type="inferred from homology"/>
<feature type="chain" id="PRO_5039070780" evidence="8">
    <location>
        <begin position="19"/>
        <end position="347"/>
    </location>
</feature>
<comment type="subcellular location">
    <subcellularLocation>
        <location evidence="1">Cell membrane</location>
        <topology evidence="1">Multi-pass membrane protein</topology>
    </subcellularLocation>
</comment>
<dbReference type="Proteomes" id="UP000542742">
    <property type="component" value="Unassembled WGS sequence"/>
</dbReference>
<dbReference type="SUPFAM" id="SSF103481">
    <property type="entry name" value="Multidrug resistance efflux transporter EmrE"/>
    <property type="match status" value="2"/>
</dbReference>
<keyword evidence="6 7" id="KW-0472">Membrane</keyword>
<dbReference type="EMBL" id="JACHMF010000001">
    <property type="protein sequence ID" value="MBB4691483.1"/>
    <property type="molecule type" value="Genomic_DNA"/>
</dbReference>
<keyword evidence="3" id="KW-1003">Cell membrane</keyword>
<dbReference type="InterPro" id="IPR000620">
    <property type="entry name" value="EamA_dom"/>
</dbReference>
<dbReference type="InterPro" id="IPR037185">
    <property type="entry name" value="EmrE-like"/>
</dbReference>
<evidence type="ECO:0000313" key="10">
    <source>
        <dbReference type="EMBL" id="MBB4691483.1"/>
    </source>
</evidence>
<name>A0A7W7CMY3_9ACTN</name>
<evidence type="ECO:0000256" key="8">
    <source>
        <dbReference type="SAM" id="SignalP"/>
    </source>
</evidence>
<feature type="transmembrane region" description="Helical" evidence="7">
    <location>
        <begin position="85"/>
        <end position="103"/>
    </location>
</feature>
<evidence type="ECO:0000313" key="11">
    <source>
        <dbReference type="Proteomes" id="UP000542742"/>
    </source>
</evidence>
<gene>
    <name evidence="10" type="ORF">BKA14_001631</name>
</gene>
<feature type="signal peptide" evidence="8">
    <location>
        <begin position="1"/>
        <end position="18"/>
    </location>
</feature>
<keyword evidence="4 7" id="KW-0812">Transmembrane</keyword>
<dbReference type="GO" id="GO:0005886">
    <property type="term" value="C:plasma membrane"/>
    <property type="evidence" value="ECO:0007669"/>
    <property type="project" value="UniProtKB-SubCell"/>
</dbReference>
<keyword evidence="11" id="KW-1185">Reference proteome</keyword>